<evidence type="ECO:0000313" key="3">
    <source>
        <dbReference type="EMBL" id="GAV83455.1"/>
    </source>
</evidence>
<dbReference type="InterPro" id="IPR012337">
    <property type="entry name" value="RNaseH-like_sf"/>
</dbReference>
<feature type="region of interest" description="Disordered" evidence="1">
    <location>
        <begin position="1"/>
        <end position="30"/>
    </location>
</feature>
<dbReference type="InterPro" id="IPR036397">
    <property type="entry name" value="RNaseH_sf"/>
</dbReference>
<dbReference type="CDD" id="cd06222">
    <property type="entry name" value="RNase_H_like"/>
    <property type="match status" value="1"/>
</dbReference>
<dbReference type="Pfam" id="PF13456">
    <property type="entry name" value="RVT_3"/>
    <property type="match status" value="1"/>
</dbReference>
<feature type="non-terminal residue" evidence="3">
    <location>
        <position position="1"/>
    </location>
</feature>
<reference evidence="4" key="1">
    <citation type="submission" date="2016-04" db="EMBL/GenBank/DDBJ databases">
        <title>Cephalotus genome sequencing.</title>
        <authorList>
            <person name="Fukushima K."/>
            <person name="Hasebe M."/>
            <person name="Fang X."/>
        </authorList>
    </citation>
    <scope>NUCLEOTIDE SEQUENCE [LARGE SCALE GENOMIC DNA]</scope>
    <source>
        <strain evidence="4">cv. St1</strain>
    </source>
</reference>
<organism evidence="3 4">
    <name type="scientific">Cephalotus follicularis</name>
    <name type="common">Albany pitcher plant</name>
    <dbReference type="NCBI Taxonomy" id="3775"/>
    <lineage>
        <taxon>Eukaryota</taxon>
        <taxon>Viridiplantae</taxon>
        <taxon>Streptophyta</taxon>
        <taxon>Embryophyta</taxon>
        <taxon>Tracheophyta</taxon>
        <taxon>Spermatophyta</taxon>
        <taxon>Magnoliopsida</taxon>
        <taxon>eudicotyledons</taxon>
        <taxon>Gunneridae</taxon>
        <taxon>Pentapetalae</taxon>
        <taxon>rosids</taxon>
        <taxon>fabids</taxon>
        <taxon>Oxalidales</taxon>
        <taxon>Cephalotaceae</taxon>
        <taxon>Cephalotus</taxon>
    </lineage>
</organism>
<dbReference type="PANTHER" id="PTHR47074">
    <property type="entry name" value="BNAC02G40300D PROTEIN"/>
    <property type="match status" value="1"/>
</dbReference>
<sequence>RWFPPPHGTLKVSCDGATSEGRRAGGAGMAVRDGPDTVLMAAATKSQRTNDPPTIEAFAILEAMELVLVKGWRNIVFESDAEVVLDEIKATKFNSLWLRD</sequence>
<gene>
    <name evidence="3" type="ORF">CFOL_v3_26902</name>
</gene>
<dbReference type="Gene3D" id="3.30.420.10">
    <property type="entry name" value="Ribonuclease H-like superfamily/Ribonuclease H"/>
    <property type="match status" value="1"/>
</dbReference>
<dbReference type="EMBL" id="BDDD01002893">
    <property type="protein sequence ID" value="GAV83455.1"/>
    <property type="molecule type" value="Genomic_DNA"/>
</dbReference>
<name>A0A1Q3CTF2_CEPFO</name>
<protein>
    <submittedName>
        <fullName evidence="3">RVT_3 domain-containing protein</fullName>
    </submittedName>
</protein>
<feature type="domain" description="RNase H type-1" evidence="2">
    <location>
        <begin position="14"/>
        <end position="91"/>
    </location>
</feature>
<dbReference type="InParanoid" id="A0A1Q3CTF2"/>
<dbReference type="GO" id="GO:0004523">
    <property type="term" value="F:RNA-DNA hybrid ribonuclease activity"/>
    <property type="evidence" value="ECO:0007669"/>
    <property type="project" value="InterPro"/>
</dbReference>
<keyword evidence="4" id="KW-1185">Reference proteome</keyword>
<dbReference type="PANTHER" id="PTHR47074:SF11">
    <property type="entry name" value="REVERSE TRANSCRIPTASE-LIKE PROTEIN"/>
    <property type="match status" value="1"/>
</dbReference>
<evidence type="ECO:0000313" key="4">
    <source>
        <dbReference type="Proteomes" id="UP000187406"/>
    </source>
</evidence>
<dbReference type="OrthoDB" id="999700at2759"/>
<evidence type="ECO:0000259" key="2">
    <source>
        <dbReference type="Pfam" id="PF13456"/>
    </source>
</evidence>
<accession>A0A1Q3CTF2</accession>
<dbReference type="AlphaFoldDB" id="A0A1Q3CTF2"/>
<dbReference type="InterPro" id="IPR052929">
    <property type="entry name" value="RNase_H-like_EbsB-rel"/>
</dbReference>
<comment type="caution">
    <text evidence="3">The sequence shown here is derived from an EMBL/GenBank/DDBJ whole genome shotgun (WGS) entry which is preliminary data.</text>
</comment>
<dbReference type="InterPro" id="IPR044730">
    <property type="entry name" value="RNase_H-like_dom_plant"/>
</dbReference>
<dbReference type="Proteomes" id="UP000187406">
    <property type="component" value="Unassembled WGS sequence"/>
</dbReference>
<dbReference type="GO" id="GO:0003676">
    <property type="term" value="F:nucleic acid binding"/>
    <property type="evidence" value="ECO:0007669"/>
    <property type="project" value="InterPro"/>
</dbReference>
<proteinExistence type="predicted"/>
<evidence type="ECO:0000256" key="1">
    <source>
        <dbReference type="SAM" id="MobiDB-lite"/>
    </source>
</evidence>
<dbReference type="InterPro" id="IPR002156">
    <property type="entry name" value="RNaseH_domain"/>
</dbReference>
<dbReference type="SUPFAM" id="SSF53098">
    <property type="entry name" value="Ribonuclease H-like"/>
    <property type="match status" value="1"/>
</dbReference>